<dbReference type="Pfam" id="PF05170">
    <property type="entry name" value="AsmA"/>
    <property type="match status" value="2"/>
</dbReference>
<feature type="domain" description="AsmA" evidence="2">
    <location>
        <begin position="25"/>
        <end position="394"/>
    </location>
</feature>
<comment type="caution">
    <text evidence="3">The sequence shown here is derived from an EMBL/GenBank/DDBJ whole genome shotgun (WGS) entry which is preliminary data.</text>
</comment>
<gene>
    <name evidence="3" type="ORF">TPSD3_04665</name>
</gene>
<name>A0A251XAD7_9GAMM</name>
<dbReference type="PANTHER" id="PTHR30441:SF4">
    <property type="entry name" value="PROTEIN ASMA"/>
    <property type="match status" value="1"/>
</dbReference>
<keyword evidence="1" id="KW-1133">Transmembrane helix</keyword>
<keyword evidence="4" id="KW-1185">Reference proteome</keyword>
<dbReference type="PANTHER" id="PTHR30441">
    <property type="entry name" value="DUF748 DOMAIN-CONTAINING PROTEIN"/>
    <property type="match status" value="1"/>
</dbReference>
<evidence type="ECO:0000256" key="1">
    <source>
        <dbReference type="SAM" id="Phobius"/>
    </source>
</evidence>
<protein>
    <recommendedName>
        <fullName evidence="2">AsmA domain-containing protein</fullName>
    </recommendedName>
</protein>
<evidence type="ECO:0000259" key="2">
    <source>
        <dbReference type="Pfam" id="PF05170"/>
    </source>
</evidence>
<dbReference type="GO" id="GO:0090313">
    <property type="term" value="P:regulation of protein targeting to membrane"/>
    <property type="evidence" value="ECO:0007669"/>
    <property type="project" value="TreeGrafter"/>
</dbReference>
<feature type="domain" description="AsmA" evidence="2">
    <location>
        <begin position="525"/>
        <end position="808"/>
    </location>
</feature>
<reference evidence="3 4" key="1">
    <citation type="submission" date="2016-12" db="EMBL/GenBank/DDBJ databases">
        <title>Thioflexothrix psekupsii D3 genome sequencing and assembly.</title>
        <authorList>
            <person name="Fomenkov A."/>
            <person name="Vincze T."/>
            <person name="Grabovich M."/>
            <person name="Anton B.P."/>
            <person name="Dubinina G."/>
            <person name="Orlova M."/>
            <person name="Belousova E."/>
            <person name="Roberts R.J."/>
        </authorList>
    </citation>
    <scope>NUCLEOTIDE SEQUENCE [LARGE SCALE GENOMIC DNA]</scope>
    <source>
        <strain evidence="3">D3</strain>
    </source>
</reference>
<proteinExistence type="predicted"/>
<keyword evidence="1" id="KW-0472">Membrane</keyword>
<dbReference type="AlphaFoldDB" id="A0A251XAD7"/>
<dbReference type="EMBL" id="MSLT01000007">
    <property type="protein sequence ID" value="OUD14998.1"/>
    <property type="molecule type" value="Genomic_DNA"/>
</dbReference>
<feature type="transmembrane region" description="Helical" evidence="1">
    <location>
        <begin position="21"/>
        <end position="44"/>
    </location>
</feature>
<evidence type="ECO:0000313" key="4">
    <source>
        <dbReference type="Proteomes" id="UP000194798"/>
    </source>
</evidence>
<dbReference type="InterPro" id="IPR052894">
    <property type="entry name" value="AsmA-related"/>
</dbReference>
<evidence type="ECO:0000313" key="3">
    <source>
        <dbReference type="EMBL" id="OUD14998.1"/>
    </source>
</evidence>
<dbReference type="Proteomes" id="UP000194798">
    <property type="component" value="Unassembled WGS sequence"/>
</dbReference>
<accession>A0A251XAD7</accession>
<dbReference type="GO" id="GO:0005886">
    <property type="term" value="C:plasma membrane"/>
    <property type="evidence" value="ECO:0007669"/>
    <property type="project" value="TreeGrafter"/>
</dbReference>
<sequence>MLPRVLFAKHKDSFNMKWLKWFFTLSFILVATLILSLILLAWFINPNDYKPQLQAAIKKETGRDLIIAGEIHWRFWPWFSLEINQLQFSNAKGFEPEPFLKAEQIKVRVKTLPLLQRHLYVDIIQLNQAHIRLARNEQGQTNWDDLLQLTQKSEPSPTKSPLFKQITFSGIALNDSTIDWQDALTQQHQQFSQINVKTGEINYPEMATLPLELSATLSTKTANQKPLLLHFNFNTDLNIHIAASHFSLTKTQLSIHYPELSPLNAALTLKMADLSLDLIHEKLTGSGIHLTLLELVELHAQLQVKELMTAAQLETELTMAEFNPRTLLTYFNIALPDGLQDSVLTRSSLSAMIHADTKKMMISDWMLNLDQGQVQIPQVILDLENNQLTVSQWIIDWLNTQANGHLSIKNIMGEKPELFAEISLLTAIKPLLAELFVENWPIPELLSKTQLSLHTEIHSDLSDWQLKQFRLQLDQQQLRMAQLKTKATFSQITLEQLQVDAFDGNMLLNAEVSKINDNYGLSGNVSIKPFNPSVLLKQFAVDLPERKDKNTLTRFGFNTVFSGTLDNFALDNLQLQLDDSLLTGKINVNLLQPHQLDFNLAVDQFNVDRYLPPESSVKKSPNPSTETEELLPVALLKKLQVQGVLKVRQLQTMGAKLSDVTLSIKGKNGQLQVDKTLGLYQGLLQGETRLNVNAVPAQLDSEYQLDQVALSPLLKDTTQTNFLEGIAQAHVQLNTRFIYQADILENLTGKIAVELKNGSINGFNLARSLRQAKAILKQEPMPPPEPLKSDFSRLMGTFTVEQGLLKTNTLLIESPLLRVNGKGNIDLPKETLDLRLDTWVVNTSTGQEGKSLEILKGVGIPIFISGTFSAPQIKPDYQVLLSTGLGALQPDIKSEKSPLFQPIQSHESLDLENLKELGQSVGHFLRGLKRDP</sequence>
<organism evidence="3 4">
    <name type="scientific">Thioflexithrix psekupsensis</name>
    <dbReference type="NCBI Taxonomy" id="1570016"/>
    <lineage>
        <taxon>Bacteria</taxon>
        <taxon>Pseudomonadati</taxon>
        <taxon>Pseudomonadota</taxon>
        <taxon>Gammaproteobacteria</taxon>
        <taxon>Thiotrichales</taxon>
        <taxon>Thioflexithrix</taxon>
    </lineage>
</organism>
<keyword evidence="1" id="KW-0812">Transmembrane</keyword>
<dbReference type="InterPro" id="IPR007844">
    <property type="entry name" value="AsmA"/>
</dbReference>